<reference evidence="7" key="1">
    <citation type="journal article" date="2016" name="Genome Announc.">
        <title>Draft genome sequence of Aspergillus niger strain An76.</title>
        <authorList>
            <person name="Gong W."/>
            <person name="Cheng Z."/>
            <person name="Zhang H."/>
            <person name="Liu L."/>
            <person name="Gao P."/>
            <person name="Wang L."/>
        </authorList>
    </citation>
    <scope>NUCLEOTIDE SEQUENCE [LARGE SCALE GENOMIC DNA]</scope>
    <source>
        <strain evidence="7">An76</strain>
    </source>
</reference>
<feature type="region of interest" description="Disordered" evidence="4">
    <location>
        <begin position="848"/>
        <end position="883"/>
    </location>
</feature>
<dbReference type="VEuPathDB" id="FungiDB:ASPNIDRAFT2_1103020"/>
<keyword evidence="2" id="KW-0804">Transcription</keyword>
<protein>
    <submittedName>
        <fullName evidence="6">Zn(II)2Cys6 transcription factor</fullName>
    </submittedName>
</protein>
<dbReference type="EMBL" id="BCMY01000021">
    <property type="protein sequence ID" value="GAQ46417.1"/>
    <property type="molecule type" value="Genomic_DNA"/>
</dbReference>
<evidence type="ECO:0000256" key="2">
    <source>
        <dbReference type="ARBA" id="ARBA00023163"/>
    </source>
</evidence>
<evidence type="ECO:0000313" key="7">
    <source>
        <dbReference type="Proteomes" id="UP000068243"/>
    </source>
</evidence>
<feature type="compositionally biased region" description="Low complexity" evidence="4">
    <location>
        <begin position="766"/>
        <end position="807"/>
    </location>
</feature>
<keyword evidence="1" id="KW-0805">Transcription regulation</keyword>
<dbReference type="OrthoDB" id="4451586at2759"/>
<feature type="domain" description="Xylanolytic transcriptional activator regulatory" evidence="5">
    <location>
        <begin position="285"/>
        <end position="359"/>
    </location>
</feature>
<dbReference type="CDD" id="cd12148">
    <property type="entry name" value="fungal_TF_MHR"/>
    <property type="match status" value="1"/>
</dbReference>
<dbReference type="VEuPathDB" id="FungiDB:An12g00740"/>
<evidence type="ECO:0000256" key="4">
    <source>
        <dbReference type="SAM" id="MobiDB-lite"/>
    </source>
</evidence>
<organism evidence="6 7">
    <name type="scientific">Aspergillus niger</name>
    <dbReference type="NCBI Taxonomy" id="5061"/>
    <lineage>
        <taxon>Eukaryota</taxon>
        <taxon>Fungi</taxon>
        <taxon>Dikarya</taxon>
        <taxon>Ascomycota</taxon>
        <taxon>Pezizomycotina</taxon>
        <taxon>Eurotiomycetes</taxon>
        <taxon>Eurotiomycetidae</taxon>
        <taxon>Eurotiales</taxon>
        <taxon>Aspergillaceae</taxon>
        <taxon>Aspergillus</taxon>
        <taxon>Aspergillus subgen. Circumdati</taxon>
    </lineage>
</organism>
<dbReference type="SMART" id="SM00906">
    <property type="entry name" value="Fungal_trans"/>
    <property type="match status" value="1"/>
</dbReference>
<feature type="compositionally biased region" description="Polar residues" evidence="4">
    <location>
        <begin position="848"/>
        <end position="860"/>
    </location>
</feature>
<dbReference type="GO" id="GO:0008270">
    <property type="term" value="F:zinc ion binding"/>
    <property type="evidence" value="ECO:0007669"/>
    <property type="project" value="InterPro"/>
</dbReference>
<evidence type="ECO:0000256" key="1">
    <source>
        <dbReference type="ARBA" id="ARBA00023015"/>
    </source>
</evidence>
<name>A0A124BYR8_ASPNG</name>
<sequence length="883" mass="99360">MVPRQRVVSGRQQKSFFSTAYDEVTHPENATIVRSVLVFGAGVAFLYSSLSELLLPPMLTAKRKPSSADLGDDRPVAKRSNSLSHNAHAPWLQDSRTSRSWRTLGDRGVRNSLPLENMVSTVRDLLDPDFDPLIALLDDEPRFLKPLPSRIPPEDLEFLRFREALSIPESGLRNELLRCYIKWVHSFMPVLNLQGFLRCVAENDPNGNISLLLFQAVMFVATAFIDLHHLQAAGYATRKIARNVFFTRLRLLYSLDCEDDRIVILQTLLLMTYWSDHQNNPQRDIWDWIGVCNIHAHSIGLNRDPSSSTDMDPITKRLRTRIWWSLYSRDRLIAMGLRRPTQVNEGTSNVPMLKLEDFDFEPFHPSVIEMFRCRQLEDVTHQKRLATMFIEKAKLCQCIGRVLFAQYTPSQCQFGVTTRTTISLIPRQASESELARCSQRLESWLSALPKDAQFIPASRTNFHDGEDVLLLHGAMVRMLYHATTSALHRPWAFTPNKDQSKARRELIQTAQTKMHDAAVGITHIIQGLNQLNLTRFLPQSGVTVIIPAAVAHLANSSSGNPATRESSIYNFQRCIQVLQGLRDIYPAADMEVANIEAAVKLQSDSANTFLRIMQYTNNSGSIPQGQSPEQARKQSTISNPHTIASAEDRTSNHWTPPRDDPDPTNNHKQPGPHHSASPTKQQLQQRTPPKRHSSTNNPPPMFNSNSSTTNNKINNPSNPLPKQAEPTPPNDFDDDPISNFLNDTTNNNHNPTISPRRTHPQPNPTFDQPSDQFPFDFDLDLDSFAADFPPQTQPPTNLNPTSTTSNPDASPDLDIDWASELLRWTGPGPEDALTNNNDLFSPFAPTHNVVSTPGQRSMSHVTGDITGDLDRDLGFVPSDEEMF</sequence>
<feature type="compositionally biased region" description="Basic and acidic residues" evidence="4">
    <location>
        <begin position="646"/>
        <end position="661"/>
    </location>
</feature>
<dbReference type="AlphaFoldDB" id="A0A124BYR8"/>
<dbReference type="GO" id="GO:0003677">
    <property type="term" value="F:DNA binding"/>
    <property type="evidence" value="ECO:0007669"/>
    <property type="project" value="InterPro"/>
</dbReference>
<dbReference type="PaxDb" id="5061-CADANGAP00009346"/>
<dbReference type="PANTHER" id="PTHR47425:SF1">
    <property type="entry name" value="MISCELLANEOUS ZN(II)2CYS6 TRANSCRIPTION FACTOR (EUROFUNG)"/>
    <property type="match status" value="1"/>
</dbReference>
<dbReference type="InterPro" id="IPR052761">
    <property type="entry name" value="Fungal_Detox/Toxin_TFs"/>
</dbReference>
<comment type="caution">
    <text evidence="6">The sequence shown here is derived from an EMBL/GenBank/DDBJ whole genome shotgun (WGS) entry which is preliminary data.</text>
</comment>
<dbReference type="GO" id="GO:0006351">
    <property type="term" value="P:DNA-templated transcription"/>
    <property type="evidence" value="ECO:0007669"/>
    <property type="project" value="InterPro"/>
</dbReference>
<evidence type="ECO:0000259" key="5">
    <source>
        <dbReference type="SMART" id="SM00906"/>
    </source>
</evidence>
<proteinExistence type="predicted"/>
<feature type="region of interest" description="Disordered" evidence="4">
    <location>
        <begin position="643"/>
        <end position="811"/>
    </location>
</feature>
<accession>A0A124BYR8</accession>
<dbReference type="OMA" id="LMTYWSD"/>
<dbReference type="Pfam" id="PF04082">
    <property type="entry name" value="Fungal_trans"/>
    <property type="match status" value="1"/>
</dbReference>
<feature type="region of interest" description="Disordered" evidence="4">
    <location>
        <begin position="62"/>
        <end position="89"/>
    </location>
</feature>
<keyword evidence="3" id="KW-0539">Nucleus</keyword>
<dbReference type="VEuPathDB" id="FungiDB:An12g00750"/>
<dbReference type="PANTHER" id="PTHR47425">
    <property type="entry name" value="FARB-RELATED"/>
    <property type="match status" value="1"/>
</dbReference>
<dbReference type="Proteomes" id="UP000068243">
    <property type="component" value="Unassembled WGS sequence"/>
</dbReference>
<feature type="compositionally biased region" description="Low complexity" evidence="4">
    <location>
        <begin position="739"/>
        <end position="752"/>
    </location>
</feature>
<evidence type="ECO:0000256" key="3">
    <source>
        <dbReference type="ARBA" id="ARBA00023242"/>
    </source>
</evidence>
<dbReference type="VEuPathDB" id="FungiDB:M747DRAFT_279614"/>
<evidence type="ECO:0000313" key="6">
    <source>
        <dbReference type="EMBL" id="GAQ46417.1"/>
    </source>
</evidence>
<dbReference type="InterPro" id="IPR007219">
    <property type="entry name" value="XnlR_reg_dom"/>
</dbReference>
<gene>
    <name evidence="6" type="ORF">ABL_09078</name>
</gene>
<feature type="compositionally biased region" description="Polar residues" evidence="4">
    <location>
        <begin position="676"/>
        <end position="687"/>
    </location>
</feature>
<feature type="compositionally biased region" description="Low complexity" evidence="4">
    <location>
        <begin position="702"/>
        <end position="721"/>
    </location>
</feature>
<dbReference type="VEuPathDB" id="FungiDB:ATCC64974_39610"/>